<evidence type="ECO:0000256" key="4">
    <source>
        <dbReference type="ARBA" id="ARBA00047942"/>
    </source>
</evidence>
<evidence type="ECO:0000313" key="5">
    <source>
        <dbReference type="EMBL" id="QJR79572.1"/>
    </source>
</evidence>
<sequence length="648" mass="75464">MATFFRLIFESDKQQHLKDNIKSVRNGKNNPSTFLVNPTMFEVVPSAPFSYWVSDHIRNKFTHYKKLTHENSMLTATKGLATTDDFRFIRTKWETLSEEWLPLAKGGDFSPYYADLKLKINWFNDGKELKAFLDHKIGKPNQWSRWINAIDFYKKPGLTWPNATTSDLSARVLPSNCIISHMAPTLFIENDSWEDLSPFLAIMNSRVFKFLISMSLGLADTRKHYEVGIIQKIPIPALSNDAKTKLSHLATQAYNNVRLLDLTDETSGQFILPDSLLKQNSDYCKEKILEELNHIQQEIDDYCFELFEVTESDRKVIKAQKATAMKHGKTNDEQKQRDVLSWLVGVSFGRFVESRAFSSKDVDPFSTIAPTEISSKNLVSFISENKLSELISQKVEERNLDIRLDIAKFLRNDFFALHLKKYTDSRRQAPLYWQLSSYDNNFSFWLYFHGLDNQSLVSCVNDKIEPLQEQLNLELSSLKSNRSRSVKDEKTLDTLINLSSELEDFKQQLLTINKFWAPNNADGIQLNASPFWRLFKNRPWQKKLKQTWEKLQEGEYDWAHLAFSIWPERVLNKCHADRSLAIAHDVEDDLWHEVEVIKGKKKELVWEWQPKPLSETELRTYIKEKIATDDRLKLYRSNQSNNAKGGAW</sequence>
<comment type="catalytic activity">
    <reaction evidence="4">
        <text>a 2'-deoxyadenosine in DNA + S-adenosyl-L-methionine = an N(6)-methyl-2'-deoxyadenosine in DNA + S-adenosyl-L-homocysteine + H(+)</text>
        <dbReference type="Rhea" id="RHEA:15197"/>
        <dbReference type="Rhea" id="RHEA-COMP:12418"/>
        <dbReference type="Rhea" id="RHEA-COMP:12419"/>
        <dbReference type="ChEBI" id="CHEBI:15378"/>
        <dbReference type="ChEBI" id="CHEBI:57856"/>
        <dbReference type="ChEBI" id="CHEBI:59789"/>
        <dbReference type="ChEBI" id="CHEBI:90615"/>
        <dbReference type="ChEBI" id="CHEBI:90616"/>
        <dbReference type="EC" id="2.1.1.72"/>
    </reaction>
</comment>
<accession>A0A6M4M8R0</accession>
<keyword evidence="3" id="KW-0808">Transferase</keyword>
<evidence type="ECO:0000256" key="2">
    <source>
        <dbReference type="ARBA" id="ARBA00022603"/>
    </source>
</evidence>
<keyword evidence="6" id="KW-1185">Reference proteome</keyword>
<dbReference type="PANTHER" id="PTHR33841">
    <property type="entry name" value="DNA METHYLTRANSFERASE YEEA-RELATED"/>
    <property type="match status" value="1"/>
</dbReference>
<dbReference type="EMBL" id="CP052766">
    <property type="protein sequence ID" value="QJR79572.1"/>
    <property type="molecule type" value="Genomic_DNA"/>
</dbReference>
<gene>
    <name evidence="5" type="ORF">CA267_001555</name>
</gene>
<reference evidence="6" key="1">
    <citation type="submission" date="2014-12" db="EMBL/GenBank/DDBJ databases">
        <title>Complete genome sequence of a multi-drug resistant Klebsiella pneumoniae.</title>
        <authorList>
            <person name="Hua X."/>
            <person name="Chen Q."/>
            <person name="Li X."/>
            <person name="Feng Y."/>
            <person name="Ruan Z."/>
            <person name="Yu Y."/>
        </authorList>
    </citation>
    <scope>NUCLEOTIDE SEQUENCE [LARGE SCALE GENOMIC DNA]</scope>
    <source>
        <strain evidence="6">5.12</strain>
    </source>
</reference>
<dbReference type="OrthoDB" id="9782445at2"/>
<dbReference type="RefSeq" id="WP_075609100.1">
    <property type="nucleotide sequence ID" value="NZ_CP052766.1"/>
</dbReference>
<evidence type="ECO:0000313" key="6">
    <source>
        <dbReference type="Proteomes" id="UP000219285"/>
    </source>
</evidence>
<evidence type="ECO:0000256" key="3">
    <source>
        <dbReference type="ARBA" id="ARBA00022679"/>
    </source>
</evidence>
<evidence type="ECO:0000256" key="1">
    <source>
        <dbReference type="ARBA" id="ARBA00011900"/>
    </source>
</evidence>
<dbReference type="GO" id="GO:0009007">
    <property type="term" value="F:site-specific DNA-methyltransferase (adenine-specific) activity"/>
    <property type="evidence" value="ECO:0007669"/>
    <property type="project" value="UniProtKB-EC"/>
</dbReference>
<protein>
    <recommendedName>
        <fullName evidence="1">site-specific DNA-methyltransferase (adenine-specific)</fullName>
        <ecNumber evidence="1">2.1.1.72</ecNumber>
    </recommendedName>
</protein>
<dbReference type="InterPro" id="IPR050953">
    <property type="entry name" value="N4_N6_ade-DNA_methylase"/>
</dbReference>
<reference evidence="5 6" key="2">
    <citation type="submission" date="2020-04" db="EMBL/GenBank/DDBJ databases">
        <title>Complete genome sequence of Alteromonas pelagimontana 5.12T.</title>
        <authorList>
            <person name="Sinha R.K."/>
            <person name="Krishnan K.P."/>
            <person name="Kurian J.P."/>
        </authorList>
    </citation>
    <scope>NUCLEOTIDE SEQUENCE [LARGE SCALE GENOMIC DNA]</scope>
    <source>
        <strain evidence="5 6">5.12</strain>
    </source>
</reference>
<proteinExistence type="predicted"/>
<organism evidence="5 6">
    <name type="scientific">Alteromonas pelagimontana</name>
    <dbReference type="NCBI Taxonomy" id="1858656"/>
    <lineage>
        <taxon>Bacteria</taxon>
        <taxon>Pseudomonadati</taxon>
        <taxon>Pseudomonadota</taxon>
        <taxon>Gammaproteobacteria</taxon>
        <taxon>Alteromonadales</taxon>
        <taxon>Alteromonadaceae</taxon>
        <taxon>Alteromonas/Salinimonas group</taxon>
        <taxon>Alteromonas</taxon>
    </lineage>
</organism>
<dbReference type="GO" id="GO:0032259">
    <property type="term" value="P:methylation"/>
    <property type="evidence" value="ECO:0007669"/>
    <property type="project" value="UniProtKB-KW"/>
</dbReference>
<dbReference type="AlphaFoldDB" id="A0A6M4M8R0"/>
<dbReference type="EC" id="2.1.1.72" evidence="1"/>
<keyword evidence="2" id="KW-0489">Methyltransferase</keyword>
<dbReference type="Proteomes" id="UP000219285">
    <property type="component" value="Chromosome"/>
</dbReference>
<name>A0A6M4M8R0_9ALTE</name>
<dbReference type="KEGG" id="apel:CA267_001555"/>
<dbReference type="PANTHER" id="PTHR33841:SF1">
    <property type="entry name" value="DNA METHYLTRANSFERASE A"/>
    <property type="match status" value="1"/>
</dbReference>
<dbReference type="REBASE" id="386484">
    <property type="entry name" value="Ape512ORF1550P"/>
</dbReference>